<keyword evidence="1" id="KW-1133">Transmembrane helix</keyword>
<reference evidence="3" key="1">
    <citation type="journal article" date="2017" name="Genome Biol.">
        <title>Comparative genomics reveals high biological diversity and specific adaptations in the industrially and medically important fungal genus Aspergillus.</title>
        <authorList>
            <person name="de Vries R.P."/>
            <person name="Riley R."/>
            <person name="Wiebenga A."/>
            <person name="Aguilar-Osorio G."/>
            <person name="Amillis S."/>
            <person name="Uchima C.A."/>
            <person name="Anderluh G."/>
            <person name="Asadollahi M."/>
            <person name="Askin M."/>
            <person name="Barry K."/>
            <person name="Battaglia E."/>
            <person name="Bayram O."/>
            <person name="Benocci T."/>
            <person name="Braus-Stromeyer S.A."/>
            <person name="Caldana C."/>
            <person name="Canovas D."/>
            <person name="Cerqueira G.C."/>
            <person name="Chen F."/>
            <person name="Chen W."/>
            <person name="Choi C."/>
            <person name="Clum A."/>
            <person name="Dos Santos R.A."/>
            <person name="Damasio A.R."/>
            <person name="Diallinas G."/>
            <person name="Emri T."/>
            <person name="Fekete E."/>
            <person name="Flipphi M."/>
            <person name="Freyberg S."/>
            <person name="Gallo A."/>
            <person name="Gournas C."/>
            <person name="Habgood R."/>
            <person name="Hainaut M."/>
            <person name="Harispe M.L."/>
            <person name="Henrissat B."/>
            <person name="Hilden K.S."/>
            <person name="Hope R."/>
            <person name="Hossain A."/>
            <person name="Karabika E."/>
            <person name="Karaffa L."/>
            <person name="Karanyi Z."/>
            <person name="Krasevec N."/>
            <person name="Kuo A."/>
            <person name="Kusch H."/>
            <person name="LaButti K."/>
            <person name="Lagendijk E.L."/>
            <person name="Lapidus A."/>
            <person name="Levasseur A."/>
            <person name="Lindquist E."/>
            <person name="Lipzen A."/>
            <person name="Logrieco A.F."/>
            <person name="MacCabe A."/>
            <person name="Maekelae M.R."/>
            <person name="Malavazi I."/>
            <person name="Melin P."/>
            <person name="Meyer V."/>
            <person name="Mielnichuk N."/>
            <person name="Miskei M."/>
            <person name="Molnar A.P."/>
            <person name="Mule G."/>
            <person name="Ngan C.Y."/>
            <person name="Orejas M."/>
            <person name="Orosz E."/>
            <person name="Ouedraogo J.P."/>
            <person name="Overkamp K.M."/>
            <person name="Park H.-S."/>
            <person name="Perrone G."/>
            <person name="Piumi F."/>
            <person name="Punt P.J."/>
            <person name="Ram A.F."/>
            <person name="Ramon A."/>
            <person name="Rauscher S."/>
            <person name="Record E."/>
            <person name="Riano-Pachon D.M."/>
            <person name="Robert V."/>
            <person name="Roehrig J."/>
            <person name="Ruller R."/>
            <person name="Salamov A."/>
            <person name="Salih N.S."/>
            <person name="Samson R.A."/>
            <person name="Sandor E."/>
            <person name="Sanguinetti M."/>
            <person name="Schuetze T."/>
            <person name="Sepcic K."/>
            <person name="Shelest E."/>
            <person name="Sherlock G."/>
            <person name="Sophianopoulou V."/>
            <person name="Squina F.M."/>
            <person name="Sun H."/>
            <person name="Susca A."/>
            <person name="Todd R.B."/>
            <person name="Tsang A."/>
            <person name="Unkles S.E."/>
            <person name="van de Wiele N."/>
            <person name="van Rossen-Uffink D."/>
            <person name="Oliveira J.V."/>
            <person name="Vesth T.C."/>
            <person name="Visser J."/>
            <person name="Yu J.-H."/>
            <person name="Zhou M."/>
            <person name="Andersen M.R."/>
            <person name="Archer D.B."/>
            <person name="Baker S.E."/>
            <person name="Benoit I."/>
            <person name="Brakhage A.A."/>
            <person name="Braus G.H."/>
            <person name="Fischer R."/>
            <person name="Frisvad J.C."/>
            <person name="Goldman G.H."/>
            <person name="Houbraken J."/>
            <person name="Oakley B."/>
            <person name="Pocsi I."/>
            <person name="Scazzocchio C."/>
            <person name="Seiboth B."/>
            <person name="vanKuyk P.A."/>
            <person name="Wortman J."/>
            <person name="Dyer P.S."/>
            <person name="Grigoriev I.V."/>
        </authorList>
    </citation>
    <scope>NUCLEOTIDE SEQUENCE [LARGE SCALE GENOMIC DNA]</scope>
    <source>
        <strain evidence="3">CBS 101740 / IMI 381727 / IBT 21946</strain>
    </source>
</reference>
<feature type="transmembrane region" description="Helical" evidence="1">
    <location>
        <begin position="42"/>
        <end position="65"/>
    </location>
</feature>
<evidence type="ECO:0000256" key="1">
    <source>
        <dbReference type="SAM" id="Phobius"/>
    </source>
</evidence>
<protein>
    <submittedName>
        <fullName evidence="2">Uncharacterized protein</fullName>
    </submittedName>
</protein>
<accession>A0A1L9V0Z7</accession>
<gene>
    <name evidence="2" type="ORF">ASPBRDRAFT_242580</name>
</gene>
<dbReference type="VEuPathDB" id="FungiDB:ASPBRDRAFT_242580"/>
<keyword evidence="1" id="KW-0472">Membrane</keyword>
<keyword evidence="1" id="KW-0812">Transmembrane</keyword>
<evidence type="ECO:0000313" key="3">
    <source>
        <dbReference type="Proteomes" id="UP000184499"/>
    </source>
</evidence>
<proteinExistence type="predicted"/>
<evidence type="ECO:0000313" key="2">
    <source>
        <dbReference type="EMBL" id="OJJ77607.1"/>
    </source>
</evidence>
<dbReference type="GeneID" id="93574534"/>
<dbReference type="EMBL" id="KV878679">
    <property type="protein sequence ID" value="OJJ77607.1"/>
    <property type="molecule type" value="Genomic_DNA"/>
</dbReference>
<keyword evidence="3" id="KW-1185">Reference proteome</keyword>
<name>A0A1L9V0Z7_ASPBC</name>
<dbReference type="Proteomes" id="UP000184499">
    <property type="component" value="Unassembled WGS sequence"/>
</dbReference>
<sequence>MDPLLIPSHPQVQQRIKKSTWLGHVHVPRQFPFYNPGSCVRFLFILSLLPHSPCYLTLGLFRAILYISSSGWNSTPIILSIYYIPIGCYPYYPLSYR</sequence>
<organism evidence="2 3">
    <name type="scientific">Aspergillus brasiliensis (strain CBS 101740 / IMI 381727 / IBT 21946)</name>
    <dbReference type="NCBI Taxonomy" id="767769"/>
    <lineage>
        <taxon>Eukaryota</taxon>
        <taxon>Fungi</taxon>
        <taxon>Dikarya</taxon>
        <taxon>Ascomycota</taxon>
        <taxon>Pezizomycotina</taxon>
        <taxon>Eurotiomycetes</taxon>
        <taxon>Eurotiomycetidae</taxon>
        <taxon>Eurotiales</taxon>
        <taxon>Aspergillaceae</taxon>
        <taxon>Aspergillus</taxon>
        <taxon>Aspergillus subgen. Circumdati</taxon>
    </lineage>
</organism>
<feature type="transmembrane region" description="Helical" evidence="1">
    <location>
        <begin position="77"/>
        <end position="94"/>
    </location>
</feature>
<dbReference type="RefSeq" id="XP_067484854.1">
    <property type="nucleotide sequence ID" value="XM_067622046.1"/>
</dbReference>
<dbReference type="AlphaFoldDB" id="A0A1L9V0Z7"/>